<evidence type="ECO:0000259" key="1">
    <source>
        <dbReference type="Pfam" id="PF04069"/>
    </source>
</evidence>
<dbReference type="SUPFAM" id="SSF53850">
    <property type="entry name" value="Periplasmic binding protein-like II"/>
    <property type="match status" value="1"/>
</dbReference>
<dbReference type="AlphaFoldDB" id="A0A161KG98"/>
<gene>
    <name evidence="2" type="ORF">MGWOODY_XGa2476</name>
</gene>
<feature type="domain" description="ABC-type glycine betaine transport system substrate-binding" evidence="1">
    <location>
        <begin position="25"/>
        <end position="307"/>
    </location>
</feature>
<name>A0A161KG98_9ZZZZ</name>
<dbReference type="GO" id="GO:0043190">
    <property type="term" value="C:ATP-binding cassette (ABC) transporter complex"/>
    <property type="evidence" value="ECO:0007669"/>
    <property type="project" value="InterPro"/>
</dbReference>
<dbReference type="CDD" id="cd13642">
    <property type="entry name" value="PBP2_BCP_1"/>
    <property type="match status" value="1"/>
</dbReference>
<organism evidence="2">
    <name type="scientific">hydrothermal vent metagenome</name>
    <dbReference type="NCBI Taxonomy" id="652676"/>
    <lineage>
        <taxon>unclassified sequences</taxon>
        <taxon>metagenomes</taxon>
        <taxon>ecological metagenomes</taxon>
    </lineage>
</organism>
<dbReference type="EMBL" id="CZRL01000044">
    <property type="protein sequence ID" value="CUS50919.1"/>
    <property type="molecule type" value="Genomic_DNA"/>
</dbReference>
<sequence>MKKLYTSVVSVCLAATMSMSAMAADIVIGIPNWVSVNAMGHVVQRVLEDNLGLDVEIQNATNPIVFEAMDKGTMHVHPEVWIPNQDNLHNTYVKDKGTVTRNPNAVIAFQGMCVPTASSEKHGITSVTQLTDPNIAKLFDSDGDGKGEIWIGATGWASTNVEYIRAKSYGYDQTLDLIEMDETLALAKAQTLITQGKPVVFMCYTPHHMFGSMDLTVLKEPAHDRAKWVIVQPTDDPDWLEKSSAPVAWGDTYLHIYYAKALEQSHPQAAQILSNIKVDAVTVSGWVYEIAKNKVDPAEVAKKWVEENADLVDTWL</sequence>
<dbReference type="Gene3D" id="3.40.190.100">
    <property type="entry name" value="Glycine betaine-binding periplasmic protein, domain 2"/>
    <property type="match status" value="1"/>
</dbReference>
<evidence type="ECO:0000313" key="2">
    <source>
        <dbReference type="EMBL" id="CUS50919.1"/>
    </source>
</evidence>
<reference evidence="2" key="1">
    <citation type="submission" date="2015-10" db="EMBL/GenBank/DDBJ databases">
        <authorList>
            <person name="Gilbert D.G."/>
        </authorList>
    </citation>
    <scope>NUCLEOTIDE SEQUENCE</scope>
</reference>
<protein>
    <submittedName>
        <fullName evidence="2">Glycine betaine/proline ABC transporter,periplasmic substrate-binding protein</fullName>
    </submittedName>
</protein>
<dbReference type="Gene3D" id="3.10.105.10">
    <property type="entry name" value="Dipeptide-binding Protein, Domain 3"/>
    <property type="match status" value="1"/>
</dbReference>
<proteinExistence type="predicted"/>
<dbReference type="GO" id="GO:0022857">
    <property type="term" value="F:transmembrane transporter activity"/>
    <property type="evidence" value="ECO:0007669"/>
    <property type="project" value="InterPro"/>
</dbReference>
<dbReference type="Gene3D" id="3.40.190.10">
    <property type="entry name" value="Periplasmic binding protein-like II"/>
    <property type="match status" value="1"/>
</dbReference>
<dbReference type="InterPro" id="IPR007210">
    <property type="entry name" value="ABC_Gly_betaine_transp_sub-bd"/>
</dbReference>
<accession>A0A161KG98</accession>
<dbReference type="Pfam" id="PF04069">
    <property type="entry name" value="OpuAC"/>
    <property type="match status" value="1"/>
</dbReference>